<dbReference type="Proteomes" id="UP001595979">
    <property type="component" value="Unassembled WGS sequence"/>
</dbReference>
<feature type="transmembrane region" description="Helical" evidence="1">
    <location>
        <begin position="204"/>
        <end position="223"/>
    </location>
</feature>
<accession>A0ABW1DKZ1</accession>
<dbReference type="EMBL" id="JBHSOH010000020">
    <property type="protein sequence ID" value="MFC5849398.1"/>
    <property type="molecule type" value="Genomic_DNA"/>
</dbReference>
<keyword evidence="1" id="KW-1133">Transmembrane helix</keyword>
<keyword evidence="3" id="KW-1185">Reference proteome</keyword>
<protein>
    <submittedName>
        <fullName evidence="2">Uncharacterized protein</fullName>
    </submittedName>
</protein>
<gene>
    <name evidence="2" type="ORF">ACFPQ6_13885</name>
</gene>
<feature type="transmembrane region" description="Helical" evidence="1">
    <location>
        <begin position="174"/>
        <end position="192"/>
    </location>
</feature>
<evidence type="ECO:0000313" key="2">
    <source>
        <dbReference type="EMBL" id="MFC5849398.1"/>
    </source>
</evidence>
<keyword evidence="1" id="KW-0472">Membrane</keyword>
<reference evidence="3" key="1">
    <citation type="journal article" date="2019" name="Int. J. Syst. Evol. Microbiol.">
        <title>The Global Catalogue of Microorganisms (GCM) 10K type strain sequencing project: providing services to taxonomists for standard genome sequencing and annotation.</title>
        <authorList>
            <consortium name="The Broad Institute Genomics Platform"/>
            <consortium name="The Broad Institute Genome Sequencing Center for Infectious Disease"/>
            <person name="Wu L."/>
            <person name="Ma J."/>
        </authorList>
    </citation>
    <scope>NUCLEOTIDE SEQUENCE [LARGE SCALE GENOMIC DNA]</scope>
    <source>
        <strain evidence="3">CGMCC 1.15053</strain>
    </source>
</reference>
<evidence type="ECO:0000313" key="3">
    <source>
        <dbReference type="Proteomes" id="UP001595979"/>
    </source>
</evidence>
<keyword evidence="1" id="KW-0812">Transmembrane</keyword>
<evidence type="ECO:0000256" key="1">
    <source>
        <dbReference type="SAM" id="Phobius"/>
    </source>
</evidence>
<proteinExistence type="predicted"/>
<sequence length="224" mass="25236">MLQLGYAHAEAEGTWIDAILLLHGTLWRYEYRWTPDHEATRLDPVTELGDFRPYILIPRSPEVRHEEAWYDAKEYGLKLCQEEDRGGHPALFYDERYNLPLLLRPVPRSGMVEFGREVPRLVPPEIEDHFRRNPAAFAGARPLGASRWSALASALLLGVIGYFAGRVLGPESLAVRQLLAAVMLVFFVSFVVEVIRGKLDAWSLFLYTILSAALFVLGIGLGMG</sequence>
<feature type="transmembrane region" description="Helical" evidence="1">
    <location>
        <begin position="148"/>
        <end position="168"/>
    </location>
</feature>
<comment type="caution">
    <text evidence="2">The sequence shown here is derived from an EMBL/GenBank/DDBJ whole genome shotgun (WGS) entry which is preliminary data.</text>
</comment>
<name>A0ABW1DKZ1_9DEIO</name>
<organism evidence="2 3">
    <name type="scientific">Deinococcus petrolearius</name>
    <dbReference type="NCBI Taxonomy" id="1751295"/>
    <lineage>
        <taxon>Bacteria</taxon>
        <taxon>Thermotogati</taxon>
        <taxon>Deinococcota</taxon>
        <taxon>Deinococci</taxon>
        <taxon>Deinococcales</taxon>
        <taxon>Deinococcaceae</taxon>
        <taxon>Deinococcus</taxon>
    </lineage>
</organism>